<protein>
    <submittedName>
        <fullName evidence="2">N-acetyltransferase</fullName>
    </submittedName>
</protein>
<accession>A0A810KST0</accession>
<dbReference type="PROSITE" id="PS51186">
    <property type="entry name" value="GNAT"/>
    <property type="match status" value="1"/>
</dbReference>
<dbReference type="KEGG" id="aser:Asera_03810"/>
<feature type="domain" description="N-acetyltransferase" evidence="1">
    <location>
        <begin position="1"/>
        <end position="148"/>
    </location>
</feature>
<keyword evidence="3" id="KW-1185">Reference proteome</keyword>
<proteinExistence type="predicted"/>
<dbReference type="AlphaFoldDB" id="A0A810KST0"/>
<dbReference type="Pfam" id="PF00583">
    <property type="entry name" value="Acetyltransf_1"/>
    <property type="match status" value="1"/>
</dbReference>
<dbReference type="SUPFAM" id="SSF55729">
    <property type="entry name" value="Acyl-CoA N-acyltransferases (Nat)"/>
    <property type="match status" value="1"/>
</dbReference>
<dbReference type="Proteomes" id="UP000680750">
    <property type="component" value="Chromosome"/>
</dbReference>
<dbReference type="EMBL" id="AP023354">
    <property type="protein sequence ID" value="BCJ26273.1"/>
    <property type="molecule type" value="Genomic_DNA"/>
</dbReference>
<reference evidence="2" key="1">
    <citation type="submission" date="2020-08" db="EMBL/GenBank/DDBJ databases">
        <title>Whole genome shotgun sequence of Actinocatenispora sera NBRC 101916.</title>
        <authorList>
            <person name="Komaki H."/>
            <person name="Tamura T."/>
        </authorList>
    </citation>
    <scope>NUCLEOTIDE SEQUENCE</scope>
    <source>
        <strain evidence="2">NBRC 101916</strain>
    </source>
</reference>
<dbReference type="Gene3D" id="3.40.630.30">
    <property type="match status" value="1"/>
</dbReference>
<dbReference type="GO" id="GO:0016747">
    <property type="term" value="F:acyltransferase activity, transferring groups other than amino-acyl groups"/>
    <property type="evidence" value="ECO:0007669"/>
    <property type="project" value="InterPro"/>
</dbReference>
<sequence>MRIVAMTPEYAADIATWRYPAPYQRYDMTEAAPLLDPVNGFVALVDGGELIGFRSFGPDGRVPGWRYDDAALDTGGGLRPSRTGQGLGRRALAVGLAYGRERFAPPAFRVTVAADNERALKVVGSSGFVRVDEFAATTTGLRYVVLVRTEG</sequence>
<evidence type="ECO:0000313" key="3">
    <source>
        <dbReference type="Proteomes" id="UP000680750"/>
    </source>
</evidence>
<dbReference type="RefSeq" id="WP_030448801.1">
    <property type="nucleotide sequence ID" value="NZ_AP023354.1"/>
</dbReference>
<dbReference type="OrthoDB" id="9814648at2"/>
<evidence type="ECO:0000313" key="2">
    <source>
        <dbReference type="EMBL" id="BCJ26273.1"/>
    </source>
</evidence>
<gene>
    <name evidence="2" type="ORF">Asera_03810</name>
</gene>
<dbReference type="InterPro" id="IPR000182">
    <property type="entry name" value="GNAT_dom"/>
</dbReference>
<organism evidence="2 3">
    <name type="scientific">Actinocatenispora sera</name>
    <dbReference type="NCBI Taxonomy" id="390989"/>
    <lineage>
        <taxon>Bacteria</taxon>
        <taxon>Bacillati</taxon>
        <taxon>Actinomycetota</taxon>
        <taxon>Actinomycetes</taxon>
        <taxon>Micromonosporales</taxon>
        <taxon>Micromonosporaceae</taxon>
        <taxon>Actinocatenispora</taxon>
    </lineage>
</organism>
<evidence type="ECO:0000259" key="1">
    <source>
        <dbReference type="PROSITE" id="PS51186"/>
    </source>
</evidence>
<name>A0A810KST0_9ACTN</name>
<dbReference type="InterPro" id="IPR016181">
    <property type="entry name" value="Acyl_CoA_acyltransferase"/>
</dbReference>